<name>A0A2B7Y8S7_9EURO</name>
<dbReference type="OrthoDB" id="2317065at2759"/>
<evidence type="ECO:0000313" key="4">
    <source>
        <dbReference type="Proteomes" id="UP000223968"/>
    </source>
</evidence>
<protein>
    <recommendedName>
        <fullName evidence="5">Unsaturated glucuronyl hydrolase</fullName>
    </recommendedName>
</protein>
<evidence type="ECO:0000256" key="1">
    <source>
        <dbReference type="ARBA" id="ARBA00022801"/>
    </source>
</evidence>
<keyword evidence="4" id="KW-1185">Reference proteome</keyword>
<dbReference type="InterPro" id="IPR052369">
    <property type="entry name" value="UG_Glycosaminoglycan_Hydrolase"/>
</dbReference>
<evidence type="ECO:0000313" key="3">
    <source>
        <dbReference type="EMBL" id="PGH17461.1"/>
    </source>
</evidence>
<dbReference type="EMBL" id="PDNB01000010">
    <property type="protein sequence ID" value="PGH17461.1"/>
    <property type="molecule type" value="Genomic_DNA"/>
</dbReference>
<dbReference type="Gene3D" id="1.50.10.10">
    <property type="match status" value="1"/>
</dbReference>
<dbReference type="Proteomes" id="UP000223968">
    <property type="component" value="Unassembled WGS sequence"/>
</dbReference>
<dbReference type="AlphaFoldDB" id="A0A2B7Y8S7"/>
<dbReference type="InterPro" id="IPR012341">
    <property type="entry name" value="6hp_glycosidase-like_sf"/>
</dbReference>
<dbReference type="PANTHER" id="PTHR36845">
    <property type="entry name" value="HYDROLASE, PUTATIVE (AFU_ORTHOLOGUE AFUA_7G05090)-RELATED"/>
    <property type="match status" value="1"/>
</dbReference>
<comment type="caution">
    <text evidence="3">The sequence shown here is derived from an EMBL/GenBank/DDBJ whole genome shotgun (WGS) entry which is preliminary data.</text>
</comment>
<accession>A0A2B7Y8S7</accession>
<sequence>MTQGNTTIEPPSDPASTTAVLGDVARQFAVPTSRGTSVLFSAPSSKNLLEGLEQLFDENIAAKIWRVAALILEGENPPNRFPEYVLATGPDAGKYTLREADFWTCGFFPGSLYGLLERAVKFPRAFPCFVHGSTAEHETRLGKIELQNKLLHFCRSWSVPIRGMATRTDTHDMGFIIQPALQLDWELNGNRQSLENVLTAAKSLATRYDERVKAIRSWDKLTTKKRNITSLEDDFLIIIDGMCNLDLLYYTGHHISSPHLISLATSHAHTVTKTLLRPETARSRSLASTHSIQAYSTYHVANICPKTGHIKQKVTAQGYADDSTWARGQAWGIMGYAQTFNWTRDRAFLDISCGLAEYFITRLETAPKYVEVLAVRDDPEACTGRYVPLWDFDAPILDTSRPLRDSSAGVIAANGMLLLHQGLLAVREYGLAARYLEMAMRIVRETLALCLAADRCGFVMRNRGAKDGNERTDNPIIEAIPVQDIDNGGVGNGNEVENGNGEQGPMTFDAILMHATANFNEFDYRRYWDHGLVYADYFLIEFGNKLLRLGLV</sequence>
<dbReference type="STRING" id="1447875.A0A2B7Y8S7"/>
<evidence type="ECO:0008006" key="5">
    <source>
        <dbReference type="Google" id="ProtNLM"/>
    </source>
</evidence>
<keyword evidence="1" id="KW-0378">Hydrolase</keyword>
<dbReference type="GO" id="GO:0052757">
    <property type="term" value="F:chondroitin hydrolase activity"/>
    <property type="evidence" value="ECO:0007669"/>
    <property type="project" value="TreeGrafter"/>
</dbReference>
<dbReference type="SUPFAM" id="SSF48208">
    <property type="entry name" value="Six-hairpin glycosidases"/>
    <property type="match status" value="1"/>
</dbReference>
<dbReference type="GO" id="GO:0000272">
    <property type="term" value="P:polysaccharide catabolic process"/>
    <property type="evidence" value="ECO:0007669"/>
    <property type="project" value="TreeGrafter"/>
</dbReference>
<reference evidence="3 4" key="1">
    <citation type="submission" date="2017-10" db="EMBL/GenBank/DDBJ databases">
        <title>Comparative genomics in systemic dimorphic fungi from Ajellomycetaceae.</title>
        <authorList>
            <person name="Munoz J.F."/>
            <person name="Mcewen J.G."/>
            <person name="Clay O.K."/>
            <person name="Cuomo C.A."/>
        </authorList>
    </citation>
    <scope>NUCLEOTIDE SEQUENCE [LARGE SCALE GENOMIC DNA]</scope>
    <source>
        <strain evidence="3 4">UAMH5409</strain>
    </source>
</reference>
<dbReference type="PANTHER" id="PTHR36845:SF1">
    <property type="entry name" value="HYDROLASE, PUTATIVE (AFU_ORTHOLOGUE AFUA_7G05090)-RELATED"/>
    <property type="match status" value="1"/>
</dbReference>
<gene>
    <name evidence="3" type="ORF">AJ79_01061</name>
</gene>
<organism evidence="3 4">
    <name type="scientific">Helicocarpus griseus UAMH5409</name>
    <dbReference type="NCBI Taxonomy" id="1447875"/>
    <lineage>
        <taxon>Eukaryota</taxon>
        <taxon>Fungi</taxon>
        <taxon>Dikarya</taxon>
        <taxon>Ascomycota</taxon>
        <taxon>Pezizomycotina</taxon>
        <taxon>Eurotiomycetes</taxon>
        <taxon>Eurotiomycetidae</taxon>
        <taxon>Onygenales</taxon>
        <taxon>Ajellomycetaceae</taxon>
        <taxon>Helicocarpus</taxon>
    </lineage>
</organism>
<comment type="similarity">
    <text evidence="2">Belongs to the glycosyl hydrolase 88 family.</text>
</comment>
<evidence type="ECO:0000256" key="2">
    <source>
        <dbReference type="ARBA" id="ARBA00038358"/>
    </source>
</evidence>
<dbReference type="InterPro" id="IPR008928">
    <property type="entry name" value="6-hairpin_glycosidase_sf"/>
</dbReference>
<proteinExistence type="inferred from homology"/>